<dbReference type="RefSeq" id="WP_119314271.1">
    <property type="nucleotide sequence ID" value="NZ_QXDL01000031.1"/>
</dbReference>
<dbReference type="PANTHER" id="PTHR43745:SF2">
    <property type="entry name" value="NITROREDUCTASE MJ1384-RELATED"/>
    <property type="match status" value="1"/>
</dbReference>
<dbReference type="PANTHER" id="PTHR43745">
    <property type="entry name" value="NITROREDUCTASE MJ1384-RELATED"/>
    <property type="match status" value="1"/>
</dbReference>
<comment type="caution">
    <text evidence="2">The sequence shown here is derived from an EMBL/GenBank/DDBJ whole genome shotgun (WGS) entry which is preliminary data.</text>
</comment>
<dbReference type="GO" id="GO:0016491">
    <property type="term" value="F:oxidoreductase activity"/>
    <property type="evidence" value="ECO:0007669"/>
    <property type="project" value="InterPro"/>
</dbReference>
<proteinExistence type="predicted"/>
<name>A0A399EVY1_9DEIN</name>
<dbReference type="Proteomes" id="UP000265715">
    <property type="component" value="Unassembled WGS sequence"/>
</dbReference>
<evidence type="ECO:0000313" key="3">
    <source>
        <dbReference type="Proteomes" id="UP000265715"/>
    </source>
</evidence>
<evidence type="ECO:0000256" key="1">
    <source>
        <dbReference type="SAM" id="MobiDB-lite"/>
    </source>
</evidence>
<protein>
    <submittedName>
        <fullName evidence="2">SagB-type dehydrogenase domain protein</fullName>
    </submittedName>
</protein>
<dbReference type="EMBL" id="QXDL01000031">
    <property type="protein sequence ID" value="RIH87833.1"/>
    <property type="molecule type" value="Genomic_DNA"/>
</dbReference>
<feature type="compositionally biased region" description="Basic and acidic residues" evidence="1">
    <location>
        <begin position="17"/>
        <end position="28"/>
    </location>
</feature>
<dbReference type="AlphaFoldDB" id="A0A399EVY1"/>
<accession>A0A399EVY1</accession>
<organism evidence="2 3">
    <name type="scientific">Calidithermus terrae</name>
    <dbReference type="NCBI Taxonomy" id="1408545"/>
    <lineage>
        <taxon>Bacteria</taxon>
        <taxon>Thermotogati</taxon>
        <taxon>Deinococcota</taxon>
        <taxon>Deinococci</taxon>
        <taxon>Thermales</taxon>
        <taxon>Thermaceae</taxon>
        <taxon>Calidithermus</taxon>
    </lineage>
</organism>
<dbReference type="SUPFAM" id="SSF55469">
    <property type="entry name" value="FMN-dependent nitroreductase-like"/>
    <property type="match status" value="1"/>
</dbReference>
<dbReference type="InterPro" id="IPR000415">
    <property type="entry name" value="Nitroreductase-like"/>
</dbReference>
<feature type="region of interest" description="Disordered" evidence="1">
    <location>
        <begin position="13"/>
        <end position="40"/>
    </location>
</feature>
<reference evidence="2 3" key="1">
    <citation type="submission" date="2018-08" db="EMBL/GenBank/DDBJ databases">
        <title>Meiothermus terrae DSM 26712 genome sequencing project.</title>
        <authorList>
            <person name="Da Costa M.S."/>
            <person name="Albuquerque L."/>
            <person name="Raposo P."/>
            <person name="Froufe H.J.C."/>
            <person name="Barroso C.S."/>
            <person name="Egas C."/>
        </authorList>
    </citation>
    <scope>NUCLEOTIDE SEQUENCE [LARGE SCALE GENOMIC DNA]</scope>
    <source>
        <strain evidence="2 3">DSM 26712</strain>
    </source>
</reference>
<dbReference type="OrthoDB" id="9801593at2"/>
<gene>
    <name evidence="2" type="ORF">Mterra_01101</name>
</gene>
<sequence length="431" mass="47134">MVSAPALHFRTTYLKQTADRNETHDEAKLFPPLPPHAAEHPLPHRLVADLGTLGDALEPRSRPDHPASTPSLVEVATIAHLSLGFSRYEPADRYPYHRPAPAPRCKGTTELYFFTRGGDLPPGLYRYDPRRHSLASTPCAAFAPLVWELLERRPGLGGGWLLTTLPQRLRSIYGDFAARLCLLAAGHAAAQVCTVSGALGRPLRCTFEGLPEFTWPPLEEMPVCWLLEDSPPVRVVPGGTLGHDLREVIYARHSAGGPNGVWPVPQPQSRESVAVFEQVIRAIPGRGWAVHALILRAEGFDPGVYRWDAVSQGLRLQAELPASSEWHRALFMPPGFQARNCSTVWFVSGDTAPIHRHGMGAFRAVHTTAGAVAHYLSLAAAASGLFARPSLSFDEAYVDRLLGLERTSHAALYQVLVGKDRPCTLAVPLML</sequence>
<dbReference type="InterPro" id="IPR052544">
    <property type="entry name" value="Bacteriocin_Proc_Enz"/>
</dbReference>
<dbReference type="Gene3D" id="3.40.109.10">
    <property type="entry name" value="NADH Oxidase"/>
    <property type="match status" value="2"/>
</dbReference>
<keyword evidence="3" id="KW-1185">Reference proteome</keyword>
<evidence type="ECO:0000313" key="2">
    <source>
        <dbReference type="EMBL" id="RIH87833.1"/>
    </source>
</evidence>